<dbReference type="InterPro" id="IPR003439">
    <property type="entry name" value="ABC_transporter-like_ATP-bd"/>
</dbReference>
<dbReference type="AlphaFoldDB" id="E4SHD7"/>
<dbReference type="HOGENOM" id="CLU_000604_84_3_9"/>
<proteinExistence type="predicted"/>
<feature type="domain" description="ABC transmembrane type-1" evidence="10">
    <location>
        <begin position="31"/>
        <end position="312"/>
    </location>
</feature>
<dbReference type="InterPro" id="IPR039421">
    <property type="entry name" value="Type_1_exporter"/>
</dbReference>
<name>E4SHD7_CALK2</name>
<dbReference type="PANTHER" id="PTHR24221:SF654">
    <property type="entry name" value="ATP-BINDING CASSETTE SUB-FAMILY B MEMBER 6"/>
    <property type="match status" value="1"/>
</dbReference>
<dbReference type="GO" id="GO:0005886">
    <property type="term" value="C:plasma membrane"/>
    <property type="evidence" value="ECO:0007669"/>
    <property type="project" value="UniProtKB-SubCell"/>
</dbReference>
<keyword evidence="4" id="KW-0547">Nucleotide-binding</keyword>
<dbReference type="SUPFAM" id="SSF90123">
    <property type="entry name" value="ABC transporter transmembrane region"/>
    <property type="match status" value="1"/>
</dbReference>
<comment type="subcellular location">
    <subcellularLocation>
        <location evidence="1">Cell membrane</location>
        <topology evidence="1">Multi-pass membrane protein</topology>
    </subcellularLocation>
</comment>
<evidence type="ECO:0000256" key="1">
    <source>
        <dbReference type="ARBA" id="ARBA00004651"/>
    </source>
</evidence>
<dbReference type="CDD" id="cd07346">
    <property type="entry name" value="ABC_6TM_exporters"/>
    <property type="match status" value="1"/>
</dbReference>
<dbReference type="Gene3D" id="1.20.1560.10">
    <property type="entry name" value="ABC transporter type 1, transmembrane domain"/>
    <property type="match status" value="1"/>
</dbReference>
<gene>
    <name evidence="11" type="ordered locus">Calkro_2339</name>
</gene>
<dbReference type="GO" id="GO:0016887">
    <property type="term" value="F:ATP hydrolysis activity"/>
    <property type="evidence" value="ECO:0007669"/>
    <property type="project" value="InterPro"/>
</dbReference>
<feature type="transmembrane region" description="Helical" evidence="8">
    <location>
        <begin position="283"/>
        <end position="301"/>
    </location>
</feature>
<dbReference type="InterPro" id="IPR036640">
    <property type="entry name" value="ABC1_TM_sf"/>
</dbReference>
<dbReference type="SMART" id="SM00382">
    <property type="entry name" value="AAA"/>
    <property type="match status" value="1"/>
</dbReference>
<keyword evidence="12" id="KW-1185">Reference proteome</keyword>
<dbReference type="SUPFAM" id="SSF52540">
    <property type="entry name" value="P-loop containing nucleoside triphosphate hydrolases"/>
    <property type="match status" value="1"/>
</dbReference>
<dbReference type="PROSITE" id="PS00211">
    <property type="entry name" value="ABC_TRANSPORTER_1"/>
    <property type="match status" value="1"/>
</dbReference>
<feature type="transmembrane region" description="Helical" evidence="8">
    <location>
        <begin position="249"/>
        <end position="276"/>
    </location>
</feature>
<evidence type="ECO:0000259" key="9">
    <source>
        <dbReference type="PROSITE" id="PS50893"/>
    </source>
</evidence>
<feature type="transmembrane region" description="Helical" evidence="8">
    <location>
        <begin position="209"/>
        <end position="229"/>
    </location>
</feature>
<dbReference type="EMBL" id="CP002330">
    <property type="protein sequence ID" value="ADQ47162.1"/>
    <property type="molecule type" value="Genomic_DNA"/>
</dbReference>
<dbReference type="Pfam" id="PF00664">
    <property type="entry name" value="ABC_membrane"/>
    <property type="match status" value="1"/>
</dbReference>
<dbReference type="FunFam" id="3.40.50.300:FF:000287">
    <property type="entry name" value="Multidrug ABC transporter ATP-binding protein"/>
    <property type="match status" value="1"/>
</dbReference>
<dbReference type="InterPro" id="IPR027417">
    <property type="entry name" value="P-loop_NTPase"/>
</dbReference>
<dbReference type="GO" id="GO:0034040">
    <property type="term" value="F:ATPase-coupled lipid transmembrane transporter activity"/>
    <property type="evidence" value="ECO:0007669"/>
    <property type="project" value="TreeGrafter"/>
</dbReference>
<dbReference type="Gene3D" id="3.40.50.300">
    <property type="entry name" value="P-loop containing nucleotide triphosphate hydrolases"/>
    <property type="match status" value="1"/>
</dbReference>
<feature type="transmembrane region" description="Helical" evidence="8">
    <location>
        <begin position="170"/>
        <end position="188"/>
    </location>
</feature>
<dbReference type="KEGG" id="ckn:Calkro_2339"/>
<evidence type="ECO:0000256" key="7">
    <source>
        <dbReference type="ARBA" id="ARBA00023136"/>
    </source>
</evidence>
<feature type="transmembrane region" description="Helical" evidence="8">
    <location>
        <begin position="21"/>
        <end position="46"/>
    </location>
</feature>
<feature type="transmembrane region" description="Helical" evidence="8">
    <location>
        <begin position="66"/>
        <end position="91"/>
    </location>
</feature>
<keyword evidence="2" id="KW-0813">Transport</keyword>
<dbReference type="InterPro" id="IPR003593">
    <property type="entry name" value="AAA+_ATPase"/>
</dbReference>
<feature type="transmembrane region" description="Helical" evidence="8">
    <location>
        <begin position="145"/>
        <end position="164"/>
    </location>
</feature>
<dbReference type="PROSITE" id="PS50893">
    <property type="entry name" value="ABC_TRANSPORTER_2"/>
    <property type="match status" value="1"/>
</dbReference>
<reference key="1">
    <citation type="submission" date="2010-11" db="EMBL/GenBank/DDBJ databases">
        <title>Complete sequence of Caldicellulosiruptor kronotskyensis 2002.</title>
        <authorList>
            <consortium name="US DOE Joint Genome Institute"/>
            <person name="Lucas S."/>
            <person name="Copeland A."/>
            <person name="Lapidus A."/>
            <person name="Cheng J.-F."/>
            <person name="Bruce D."/>
            <person name="Goodwin L."/>
            <person name="Pitluck S."/>
            <person name="Davenport K."/>
            <person name="Detter J.C."/>
            <person name="Han C."/>
            <person name="Tapia R."/>
            <person name="Land M."/>
            <person name="Hauser L."/>
            <person name="Jeffries C."/>
            <person name="Kyrpides N."/>
            <person name="Ivanova N."/>
            <person name="Mikhailova N."/>
            <person name="Blumer-Schuette S.E."/>
            <person name="Kelly R.M."/>
            <person name="Woyke T."/>
        </authorList>
    </citation>
    <scope>NUCLEOTIDE SEQUENCE</scope>
    <source>
        <strain>2002</strain>
    </source>
</reference>
<evidence type="ECO:0000256" key="6">
    <source>
        <dbReference type="ARBA" id="ARBA00022989"/>
    </source>
</evidence>
<evidence type="ECO:0000256" key="4">
    <source>
        <dbReference type="ARBA" id="ARBA00022741"/>
    </source>
</evidence>
<keyword evidence="5" id="KW-0067">ATP-binding</keyword>
<reference evidence="11 12" key="2">
    <citation type="journal article" date="2011" name="J. Bacteriol.">
        <title>Complete genome sequences for the anaerobic, extremely thermophilic plant biomass-degrading bacteria Caldicellulosiruptor hydrothermalis, Caldicellulosiruptor kristjanssonii, Caldicellulosiruptor kronotskyensis, Caldicellulosiruptor owensenis, and Caldicellulosiruptor lactoaceticus.</title>
        <authorList>
            <person name="Blumer-Schuette S.E."/>
            <person name="Ozdemir I."/>
            <person name="Mistry D."/>
            <person name="Lucas S."/>
            <person name="Lapidus A."/>
            <person name="Cheng J.F."/>
            <person name="Goodwin L.A."/>
            <person name="Pitluck S."/>
            <person name="Land M.L."/>
            <person name="Hauser L.J."/>
            <person name="Woyke T."/>
            <person name="Mikhailova N."/>
            <person name="Pati A."/>
            <person name="Kyrpides N.C."/>
            <person name="Ivanova N."/>
            <person name="Detter J.C."/>
            <person name="Walston-Davenport K."/>
            <person name="Han S."/>
            <person name="Adams M.W."/>
            <person name="Kelly R.M."/>
        </authorList>
    </citation>
    <scope>NUCLEOTIDE SEQUENCE [LARGE SCALE GENOMIC DNA]</scope>
    <source>
        <strain evidence="12">DSM 18902 / VKM B-2412 / 2002</strain>
    </source>
</reference>
<accession>E4SHD7</accession>
<dbReference type="PANTHER" id="PTHR24221">
    <property type="entry name" value="ATP-BINDING CASSETTE SUB-FAMILY B"/>
    <property type="match status" value="1"/>
</dbReference>
<sequence length="598" mass="67310">MKKIVNSNLIRLFSFMWKDGGTPLLGISYIVALIILSSQQFLFNFVGALGLKIVTDSILAKDLHGLFKGLIFVAKWFGILLIIIPIFGFIYECCIIKTTMIIKENLFKKVLSLSLDYFEKKHSGDFMSRINNDVAIAEGAYSWQIMMLVMAFISGIGSASVIFYVNKMLFLYGLVIGLLHFTFNVAFVKPLKNVSDKIQSKLSEVVQRFSDIVSGAFVIRVFMIGEIIFKKFMQANLAVYRLSLKRVKYNSILAAYNYTAGWLIFFGQIVIGGYLVMKNDLTFGNLMISVNMMGSLVWLFGSVGQFLTNLQSSLAGAQRIFEVLDIDKKYLDDTEIEYNCVPMVTEINQNSSSICIEFKEVSFSYSETKEVLNDITFTVPKCAKVAFVGESGGGKSTIFKLIMGFYKPQKGEILIFGRPISCYTVKELRSLFAYVPQDCYLFNGSIYENIRYGKLNATEKEVIEAAKKANIHDFIMSLPEGYNTKVGDRGLTLSGGQRQKIAIARAILKDAPILLLDEPTSSLDSESELEVMKALNALIEGKTTLIIAHRLSTIKDADIIYFIEDGKIIEKGNHNELLRIKGKYANLYLKQFATKYYF</sequence>
<feature type="domain" description="ABC transporter" evidence="9">
    <location>
        <begin position="356"/>
        <end position="590"/>
    </location>
</feature>
<evidence type="ECO:0000256" key="2">
    <source>
        <dbReference type="ARBA" id="ARBA00022448"/>
    </source>
</evidence>
<organism evidence="11 12">
    <name type="scientific">Caldicellulosiruptor kronotskyensis (strain DSM 18902 / VKM B-2412 / 2002)</name>
    <dbReference type="NCBI Taxonomy" id="632348"/>
    <lineage>
        <taxon>Bacteria</taxon>
        <taxon>Bacillati</taxon>
        <taxon>Bacillota</taxon>
        <taxon>Bacillota incertae sedis</taxon>
        <taxon>Caldicellulosiruptorales</taxon>
        <taxon>Caldicellulosiruptoraceae</taxon>
        <taxon>Caldicellulosiruptor</taxon>
    </lineage>
</organism>
<keyword evidence="7 8" id="KW-0472">Membrane</keyword>
<keyword evidence="3 8" id="KW-0812">Transmembrane</keyword>
<evidence type="ECO:0000313" key="12">
    <source>
        <dbReference type="Proteomes" id="UP000006835"/>
    </source>
</evidence>
<dbReference type="PATRIC" id="fig|632348.3.peg.2461"/>
<dbReference type="PROSITE" id="PS50929">
    <property type="entry name" value="ABC_TM1F"/>
    <property type="match status" value="1"/>
</dbReference>
<evidence type="ECO:0000256" key="3">
    <source>
        <dbReference type="ARBA" id="ARBA00022692"/>
    </source>
</evidence>
<dbReference type="InterPro" id="IPR017871">
    <property type="entry name" value="ABC_transporter-like_CS"/>
</dbReference>
<evidence type="ECO:0000259" key="10">
    <source>
        <dbReference type="PROSITE" id="PS50929"/>
    </source>
</evidence>
<dbReference type="RefSeq" id="WP_013431232.1">
    <property type="nucleotide sequence ID" value="NC_014720.1"/>
</dbReference>
<keyword evidence="6 8" id="KW-1133">Transmembrane helix</keyword>
<protein>
    <submittedName>
        <fullName evidence="11">ABC transporter related protein</fullName>
    </submittedName>
</protein>
<evidence type="ECO:0000313" key="11">
    <source>
        <dbReference type="EMBL" id="ADQ47162.1"/>
    </source>
</evidence>
<dbReference type="Proteomes" id="UP000006835">
    <property type="component" value="Chromosome"/>
</dbReference>
<dbReference type="InterPro" id="IPR011527">
    <property type="entry name" value="ABC1_TM_dom"/>
</dbReference>
<dbReference type="GO" id="GO:0140359">
    <property type="term" value="F:ABC-type transporter activity"/>
    <property type="evidence" value="ECO:0007669"/>
    <property type="project" value="InterPro"/>
</dbReference>
<dbReference type="Pfam" id="PF00005">
    <property type="entry name" value="ABC_tran"/>
    <property type="match status" value="1"/>
</dbReference>
<dbReference type="GO" id="GO:0005524">
    <property type="term" value="F:ATP binding"/>
    <property type="evidence" value="ECO:0007669"/>
    <property type="project" value="UniProtKB-KW"/>
</dbReference>
<evidence type="ECO:0000256" key="5">
    <source>
        <dbReference type="ARBA" id="ARBA00022840"/>
    </source>
</evidence>
<evidence type="ECO:0000256" key="8">
    <source>
        <dbReference type="SAM" id="Phobius"/>
    </source>
</evidence>
<dbReference type="OrthoDB" id="9762517at2"/>